<protein>
    <recommendedName>
        <fullName evidence="6">Protein kinase domain-containing protein</fullName>
    </recommendedName>
</protein>
<organism evidence="7 8">
    <name type="scientific">Dentipellis fragilis</name>
    <dbReference type="NCBI Taxonomy" id="205917"/>
    <lineage>
        <taxon>Eukaryota</taxon>
        <taxon>Fungi</taxon>
        <taxon>Dikarya</taxon>
        <taxon>Basidiomycota</taxon>
        <taxon>Agaricomycotina</taxon>
        <taxon>Agaricomycetes</taxon>
        <taxon>Russulales</taxon>
        <taxon>Hericiaceae</taxon>
        <taxon>Dentipellis</taxon>
    </lineage>
</organism>
<feature type="compositionally biased region" description="Low complexity" evidence="5">
    <location>
        <begin position="561"/>
        <end position="578"/>
    </location>
</feature>
<feature type="compositionally biased region" description="Acidic residues" evidence="5">
    <location>
        <begin position="1"/>
        <end position="13"/>
    </location>
</feature>
<dbReference type="Pfam" id="PF00069">
    <property type="entry name" value="Pkinase"/>
    <property type="match status" value="1"/>
</dbReference>
<feature type="compositionally biased region" description="Basic and acidic residues" evidence="5">
    <location>
        <begin position="543"/>
        <end position="555"/>
    </location>
</feature>
<reference evidence="7 8" key="1">
    <citation type="submission" date="2019-02" db="EMBL/GenBank/DDBJ databases">
        <title>Genome sequencing of the rare red list fungi Dentipellis fragilis.</title>
        <authorList>
            <person name="Buettner E."/>
            <person name="Kellner H."/>
        </authorList>
    </citation>
    <scope>NUCLEOTIDE SEQUENCE [LARGE SCALE GENOMIC DNA]</scope>
    <source>
        <strain evidence="7 8">DSM 105465</strain>
    </source>
</reference>
<dbReference type="AlphaFoldDB" id="A0A4Y9XUC2"/>
<dbReference type="GO" id="GO:0005737">
    <property type="term" value="C:cytoplasm"/>
    <property type="evidence" value="ECO:0007669"/>
    <property type="project" value="TreeGrafter"/>
</dbReference>
<sequence length="677" mass="72861">AANSPEDGEDAEQDAPVPFPRAVSSDHSQGSPSPDGEAPSGRDKDKDKDRLPRGRFQSEVDGASSRRRPRPNSYDEFGGKPARRSRFESMVNLGVGSSNASASDLLLRDSMDGSAVRQTLIVKEEGKTSTQYFGSVYRALNLNTGQMVAVKRIGLEGLKEEEVTQLMREVDLVKSLSHPSIVKYEGMARDEMTLSIVLEYAENGSLGQTLKAFGKLNERLVASYVVKILEGLHYLHRSDVVHCDLKAANILTTKNGNVKLSDFGVSLNLRAMEREIKDVAGTPNWMAPEVIELKGASPKSDIWSLACTVIELLTGRPPYGDIANSMTVMFRIVEDEMPPLPEGCSPALTDFLQLCFNKDPSLRPGADLLCEHEWLKTHWGLAAASSNGPSSPVTSATPDNDFAIREHTFVKTTFSKRRAPPTCDLRSQLLLYAQFAERGTPVDFISAARGTATATTPASDGFGASSSRASLDSAPSPPPLQSGLVNPPSAYKVPHPFKRSRASLSPEPARSASSASLAHGTSNKSPVLREENVIRRKLSILIRNKDPKPQRERPRSVSSISTARNTSSMRSMTTTGESLSSRSRHANNSGIRSAGSVVDTDHSVTFSDGGRSEADDVQRGSKMSGYSGPSTIPDHGEEVAAAGVPGGLPPTDTRRGTTKRGRDAKGSKDSKDGCVVQ</sequence>
<dbReference type="GO" id="GO:0005524">
    <property type="term" value="F:ATP binding"/>
    <property type="evidence" value="ECO:0007669"/>
    <property type="project" value="UniProtKB-KW"/>
</dbReference>
<dbReference type="PROSITE" id="PS00108">
    <property type="entry name" value="PROTEIN_KINASE_ST"/>
    <property type="match status" value="1"/>
</dbReference>
<evidence type="ECO:0000313" key="7">
    <source>
        <dbReference type="EMBL" id="TFY53358.1"/>
    </source>
</evidence>
<evidence type="ECO:0000256" key="3">
    <source>
        <dbReference type="ARBA" id="ARBA00022777"/>
    </source>
</evidence>
<feature type="domain" description="Protein kinase" evidence="6">
    <location>
        <begin position="122"/>
        <end position="375"/>
    </location>
</feature>
<dbReference type="InterPro" id="IPR011009">
    <property type="entry name" value="Kinase-like_dom_sf"/>
</dbReference>
<feature type="compositionally biased region" description="Basic and acidic residues" evidence="5">
    <location>
        <begin position="610"/>
        <end position="619"/>
    </location>
</feature>
<feature type="compositionally biased region" description="Basic and acidic residues" evidence="5">
    <location>
        <begin position="652"/>
        <end position="677"/>
    </location>
</feature>
<dbReference type="InterPro" id="IPR008271">
    <property type="entry name" value="Ser/Thr_kinase_AS"/>
</dbReference>
<dbReference type="SUPFAM" id="SSF56112">
    <property type="entry name" value="Protein kinase-like (PK-like)"/>
    <property type="match status" value="1"/>
</dbReference>
<dbReference type="Gene3D" id="1.10.510.10">
    <property type="entry name" value="Transferase(Phosphotransferase) domain 1"/>
    <property type="match status" value="1"/>
</dbReference>
<dbReference type="CDD" id="cd06627">
    <property type="entry name" value="STKc_Cdc7_like"/>
    <property type="match status" value="1"/>
</dbReference>
<keyword evidence="4" id="KW-0067">ATP-binding</keyword>
<feature type="compositionally biased region" description="Low complexity" evidence="5">
    <location>
        <begin position="453"/>
        <end position="474"/>
    </location>
</feature>
<dbReference type="SMART" id="SM00220">
    <property type="entry name" value="S_TKc"/>
    <property type="match status" value="1"/>
</dbReference>
<evidence type="ECO:0000256" key="5">
    <source>
        <dbReference type="SAM" id="MobiDB-lite"/>
    </source>
</evidence>
<dbReference type="PROSITE" id="PS50011">
    <property type="entry name" value="PROTEIN_KINASE_DOM"/>
    <property type="match status" value="1"/>
</dbReference>
<evidence type="ECO:0000256" key="4">
    <source>
        <dbReference type="ARBA" id="ARBA00022840"/>
    </source>
</evidence>
<gene>
    <name evidence="7" type="ORF">EVG20_g10152</name>
</gene>
<dbReference type="OrthoDB" id="8693905at2759"/>
<evidence type="ECO:0000313" key="8">
    <source>
        <dbReference type="Proteomes" id="UP000298327"/>
    </source>
</evidence>
<dbReference type="PANTHER" id="PTHR48016:SF4">
    <property type="entry name" value="PROTEIN KINASE DOMAIN-CONTAINING PROTEIN"/>
    <property type="match status" value="1"/>
</dbReference>
<keyword evidence="3" id="KW-0418">Kinase</keyword>
<feature type="region of interest" description="Disordered" evidence="5">
    <location>
        <begin position="1"/>
        <end position="81"/>
    </location>
</feature>
<feature type="compositionally biased region" description="Basic and acidic residues" evidence="5">
    <location>
        <begin position="40"/>
        <end position="58"/>
    </location>
</feature>
<keyword evidence="2" id="KW-0547">Nucleotide-binding</keyword>
<keyword evidence="8" id="KW-1185">Reference proteome</keyword>
<dbReference type="InterPro" id="IPR000719">
    <property type="entry name" value="Prot_kinase_dom"/>
</dbReference>
<dbReference type="PANTHER" id="PTHR48016">
    <property type="entry name" value="MAP KINASE KINASE KINASE SSK2-RELATED-RELATED"/>
    <property type="match status" value="1"/>
</dbReference>
<dbReference type="EMBL" id="SEOQ01001165">
    <property type="protein sequence ID" value="TFY53358.1"/>
    <property type="molecule type" value="Genomic_DNA"/>
</dbReference>
<keyword evidence="1" id="KW-0808">Transferase</keyword>
<evidence type="ECO:0000259" key="6">
    <source>
        <dbReference type="PROSITE" id="PS50011"/>
    </source>
</evidence>
<comment type="caution">
    <text evidence="7">The sequence shown here is derived from an EMBL/GenBank/DDBJ whole genome shotgun (WGS) entry which is preliminary data.</text>
</comment>
<evidence type="ECO:0000256" key="2">
    <source>
        <dbReference type="ARBA" id="ARBA00022741"/>
    </source>
</evidence>
<dbReference type="Proteomes" id="UP000298327">
    <property type="component" value="Unassembled WGS sequence"/>
</dbReference>
<feature type="compositionally biased region" description="Low complexity" evidence="5">
    <location>
        <begin position="502"/>
        <end position="518"/>
    </location>
</feature>
<name>A0A4Y9XUC2_9AGAM</name>
<feature type="region of interest" description="Disordered" evidence="5">
    <location>
        <begin position="453"/>
        <end position="677"/>
    </location>
</feature>
<proteinExistence type="predicted"/>
<dbReference type="STRING" id="205917.A0A4Y9XUC2"/>
<dbReference type="GO" id="GO:0004709">
    <property type="term" value="F:MAP kinase kinase kinase activity"/>
    <property type="evidence" value="ECO:0007669"/>
    <property type="project" value="TreeGrafter"/>
</dbReference>
<accession>A0A4Y9XUC2</accession>
<evidence type="ECO:0000256" key="1">
    <source>
        <dbReference type="ARBA" id="ARBA00022679"/>
    </source>
</evidence>
<feature type="non-terminal residue" evidence="7">
    <location>
        <position position="1"/>
    </location>
</feature>
<dbReference type="InterPro" id="IPR050538">
    <property type="entry name" value="MAP_kinase_kinase_kinase"/>
</dbReference>